<name>A0A2U1JV00_9BACI</name>
<feature type="transmembrane region" description="Helical" evidence="7">
    <location>
        <begin position="181"/>
        <end position="202"/>
    </location>
</feature>
<dbReference type="Pfam" id="PF00892">
    <property type="entry name" value="EamA"/>
    <property type="match status" value="2"/>
</dbReference>
<evidence type="ECO:0000313" key="9">
    <source>
        <dbReference type="EMBL" id="PWA08779.1"/>
    </source>
</evidence>
<evidence type="ECO:0000256" key="5">
    <source>
        <dbReference type="ARBA" id="ARBA00022989"/>
    </source>
</evidence>
<keyword evidence="5 7" id="KW-1133">Transmembrane helix</keyword>
<feature type="transmembrane region" description="Helical" evidence="7">
    <location>
        <begin position="208"/>
        <end position="230"/>
    </location>
</feature>
<dbReference type="OrthoDB" id="3180815at2"/>
<evidence type="ECO:0000256" key="4">
    <source>
        <dbReference type="ARBA" id="ARBA00022692"/>
    </source>
</evidence>
<dbReference type="SUPFAM" id="SSF103481">
    <property type="entry name" value="Multidrug resistance efflux transporter EmrE"/>
    <property type="match status" value="2"/>
</dbReference>
<evidence type="ECO:0000256" key="1">
    <source>
        <dbReference type="ARBA" id="ARBA00004651"/>
    </source>
</evidence>
<evidence type="ECO:0000259" key="8">
    <source>
        <dbReference type="Pfam" id="PF00892"/>
    </source>
</evidence>
<dbReference type="PANTHER" id="PTHR32322">
    <property type="entry name" value="INNER MEMBRANE TRANSPORTER"/>
    <property type="match status" value="1"/>
</dbReference>
<feature type="transmembrane region" description="Helical" evidence="7">
    <location>
        <begin position="121"/>
        <end position="142"/>
    </location>
</feature>
<evidence type="ECO:0000256" key="6">
    <source>
        <dbReference type="ARBA" id="ARBA00023136"/>
    </source>
</evidence>
<organism evidence="9 10">
    <name type="scientific">Pueribacillus theae</name>
    <dbReference type="NCBI Taxonomy" id="2171751"/>
    <lineage>
        <taxon>Bacteria</taxon>
        <taxon>Bacillati</taxon>
        <taxon>Bacillota</taxon>
        <taxon>Bacilli</taxon>
        <taxon>Bacillales</taxon>
        <taxon>Bacillaceae</taxon>
        <taxon>Pueribacillus</taxon>
    </lineage>
</organism>
<gene>
    <name evidence="9" type="ORF">DCC39_14325</name>
</gene>
<feature type="transmembrane region" description="Helical" evidence="7">
    <location>
        <begin position="242"/>
        <end position="262"/>
    </location>
</feature>
<dbReference type="EMBL" id="QCZG01000034">
    <property type="protein sequence ID" value="PWA08779.1"/>
    <property type="molecule type" value="Genomic_DNA"/>
</dbReference>
<feature type="domain" description="EamA" evidence="8">
    <location>
        <begin position="151"/>
        <end position="283"/>
    </location>
</feature>
<feature type="domain" description="EamA" evidence="8">
    <location>
        <begin position="10"/>
        <end position="137"/>
    </location>
</feature>
<sequence length="303" mass="33416">MTRWQASFIFTIGAGLFGFTPIFVKLHLAAGYTLSKLIVSQMIIAATILWLIACFKKKKLRLTRKTILSLMLAGTLNGITGIFYYNSMKYVPASVAIVLLFQFVWVGVLYEWILDKRRPTLPTYVTVVLTLIGVLFAANIFTDDFSNLPFLGILFGLISAFTYAGFIFVSGRVATQTDPLLRAPLMITGSLILVLIVFRPAFLFTDEVFHSFWLYGLGGALFGAVFPPLCFSISAPHLPSSLATILGSVELPVAVVAASIILSEQVTVLQWFGIVLILFAISFNEIRSGILHLIDKKKSNVTE</sequence>
<keyword evidence="6 7" id="KW-0472">Membrane</keyword>
<keyword evidence="3" id="KW-1003">Cell membrane</keyword>
<dbReference type="AlphaFoldDB" id="A0A2U1JV00"/>
<dbReference type="Proteomes" id="UP000245998">
    <property type="component" value="Unassembled WGS sequence"/>
</dbReference>
<feature type="transmembrane region" description="Helical" evidence="7">
    <location>
        <begin position="91"/>
        <end position="114"/>
    </location>
</feature>
<evidence type="ECO:0000256" key="3">
    <source>
        <dbReference type="ARBA" id="ARBA00022475"/>
    </source>
</evidence>
<evidence type="ECO:0000313" key="10">
    <source>
        <dbReference type="Proteomes" id="UP000245998"/>
    </source>
</evidence>
<dbReference type="InterPro" id="IPR050638">
    <property type="entry name" value="AA-Vitamin_Transporters"/>
</dbReference>
<dbReference type="InterPro" id="IPR037185">
    <property type="entry name" value="EmrE-like"/>
</dbReference>
<feature type="transmembrane region" description="Helical" evidence="7">
    <location>
        <begin position="268"/>
        <end position="286"/>
    </location>
</feature>
<feature type="transmembrane region" description="Helical" evidence="7">
    <location>
        <begin position="34"/>
        <end position="55"/>
    </location>
</feature>
<protein>
    <submittedName>
        <fullName evidence="9">Multidrug DMT transporter permease</fullName>
    </submittedName>
</protein>
<accession>A0A2U1JV00</accession>
<comment type="caution">
    <text evidence="9">The sequence shown here is derived from an EMBL/GenBank/DDBJ whole genome shotgun (WGS) entry which is preliminary data.</text>
</comment>
<dbReference type="PANTHER" id="PTHR32322:SF18">
    <property type="entry name" value="S-ADENOSYLMETHIONINE_S-ADENOSYLHOMOCYSTEINE TRANSPORTER"/>
    <property type="match status" value="1"/>
</dbReference>
<evidence type="ECO:0000256" key="7">
    <source>
        <dbReference type="SAM" id="Phobius"/>
    </source>
</evidence>
<reference evidence="9 10" key="1">
    <citation type="submission" date="2018-04" db="EMBL/GenBank/DDBJ databases">
        <title>Camelliibacillus theae gen. nov., sp. nov., isolated from Pu'er tea.</title>
        <authorList>
            <person name="Niu L."/>
        </authorList>
    </citation>
    <scope>NUCLEOTIDE SEQUENCE [LARGE SCALE GENOMIC DNA]</scope>
    <source>
        <strain evidence="9 10">T8</strain>
    </source>
</reference>
<feature type="transmembrane region" description="Helical" evidence="7">
    <location>
        <begin position="148"/>
        <end position="169"/>
    </location>
</feature>
<evidence type="ECO:0000256" key="2">
    <source>
        <dbReference type="ARBA" id="ARBA00007362"/>
    </source>
</evidence>
<keyword evidence="4 7" id="KW-0812">Transmembrane</keyword>
<feature type="transmembrane region" description="Helical" evidence="7">
    <location>
        <begin position="7"/>
        <end position="28"/>
    </location>
</feature>
<comment type="subcellular location">
    <subcellularLocation>
        <location evidence="1">Cell membrane</location>
        <topology evidence="1">Multi-pass membrane protein</topology>
    </subcellularLocation>
</comment>
<comment type="similarity">
    <text evidence="2">Belongs to the EamA transporter family.</text>
</comment>
<dbReference type="InterPro" id="IPR000620">
    <property type="entry name" value="EamA_dom"/>
</dbReference>
<feature type="transmembrane region" description="Helical" evidence="7">
    <location>
        <begin position="67"/>
        <end position="85"/>
    </location>
</feature>
<dbReference type="RefSeq" id="WP_116555584.1">
    <property type="nucleotide sequence ID" value="NZ_QCZG01000034.1"/>
</dbReference>
<keyword evidence="10" id="KW-1185">Reference proteome</keyword>
<proteinExistence type="inferred from homology"/>
<dbReference type="GO" id="GO:0005886">
    <property type="term" value="C:plasma membrane"/>
    <property type="evidence" value="ECO:0007669"/>
    <property type="project" value="UniProtKB-SubCell"/>
</dbReference>